<proteinExistence type="inferred from homology"/>
<dbReference type="PROSITE" id="PS50931">
    <property type="entry name" value="HTH_LYSR"/>
    <property type="match status" value="1"/>
</dbReference>
<dbReference type="GO" id="GO:0003700">
    <property type="term" value="F:DNA-binding transcription factor activity"/>
    <property type="evidence" value="ECO:0007669"/>
    <property type="project" value="InterPro"/>
</dbReference>
<name>A0A916X0V2_9ACTN</name>
<dbReference type="InterPro" id="IPR005119">
    <property type="entry name" value="LysR_subst-bd"/>
</dbReference>
<dbReference type="InterPro" id="IPR011991">
    <property type="entry name" value="ArsR-like_HTH"/>
</dbReference>
<keyword evidence="8" id="KW-1185">Reference proteome</keyword>
<evidence type="ECO:0000313" key="7">
    <source>
        <dbReference type="EMBL" id="GGB44769.1"/>
    </source>
</evidence>
<evidence type="ECO:0000256" key="3">
    <source>
        <dbReference type="ARBA" id="ARBA00023125"/>
    </source>
</evidence>
<dbReference type="AlphaFoldDB" id="A0A916X0V2"/>
<protein>
    <submittedName>
        <fullName evidence="7">Transcriptional regulator, LysR family protein</fullName>
    </submittedName>
</protein>
<reference evidence="7" key="1">
    <citation type="journal article" date="2014" name="Int. J. Syst. Evol. Microbiol.">
        <title>Complete genome sequence of Corynebacterium casei LMG S-19264T (=DSM 44701T), isolated from a smear-ripened cheese.</title>
        <authorList>
            <consortium name="US DOE Joint Genome Institute (JGI-PGF)"/>
            <person name="Walter F."/>
            <person name="Albersmeier A."/>
            <person name="Kalinowski J."/>
            <person name="Ruckert C."/>
        </authorList>
    </citation>
    <scope>NUCLEOTIDE SEQUENCE</scope>
    <source>
        <strain evidence="7">CGMCC 1.12827</strain>
    </source>
</reference>
<accession>A0A916X0V2</accession>
<reference evidence="7" key="2">
    <citation type="submission" date="2020-09" db="EMBL/GenBank/DDBJ databases">
        <authorList>
            <person name="Sun Q."/>
            <person name="Zhou Y."/>
        </authorList>
    </citation>
    <scope>NUCLEOTIDE SEQUENCE</scope>
    <source>
        <strain evidence="7">CGMCC 1.12827</strain>
    </source>
</reference>
<keyword evidence="5" id="KW-0804">Transcription</keyword>
<keyword evidence="3" id="KW-0238">DNA-binding</keyword>
<evidence type="ECO:0000256" key="2">
    <source>
        <dbReference type="ARBA" id="ARBA00023015"/>
    </source>
</evidence>
<dbReference type="CDD" id="cd00090">
    <property type="entry name" value="HTH_ARSR"/>
    <property type="match status" value="1"/>
</dbReference>
<evidence type="ECO:0000256" key="4">
    <source>
        <dbReference type="ARBA" id="ARBA00023159"/>
    </source>
</evidence>
<dbReference type="PANTHER" id="PTHR30346:SF29">
    <property type="entry name" value="LYSR SUBSTRATE-BINDING"/>
    <property type="match status" value="1"/>
</dbReference>
<organism evidence="7 8">
    <name type="scientific">Gordonia jinhuaensis</name>
    <dbReference type="NCBI Taxonomy" id="1517702"/>
    <lineage>
        <taxon>Bacteria</taxon>
        <taxon>Bacillati</taxon>
        <taxon>Actinomycetota</taxon>
        <taxon>Actinomycetes</taxon>
        <taxon>Mycobacteriales</taxon>
        <taxon>Gordoniaceae</taxon>
        <taxon>Gordonia</taxon>
    </lineage>
</organism>
<comment type="similarity">
    <text evidence="1">Belongs to the LysR transcriptional regulatory family.</text>
</comment>
<evidence type="ECO:0000313" key="8">
    <source>
        <dbReference type="Proteomes" id="UP000621454"/>
    </source>
</evidence>
<dbReference type="InterPro" id="IPR000847">
    <property type="entry name" value="LysR_HTH_N"/>
</dbReference>
<dbReference type="Proteomes" id="UP000621454">
    <property type="component" value="Unassembled WGS sequence"/>
</dbReference>
<dbReference type="InterPro" id="IPR036390">
    <property type="entry name" value="WH_DNA-bd_sf"/>
</dbReference>
<evidence type="ECO:0000256" key="1">
    <source>
        <dbReference type="ARBA" id="ARBA00009437"/>
    </source>
</evidence>
<dbReference type="Pfam" id="PF03466">
    <property type="entry name" value="LysR_substrate"/>
    <property type="match status" value="1"/>
</dbReference>
<dbReference type="Gene3D" id="1.10.10.10">
    <property type="entry name" value="Winged helix-like DNA-binding domain superfamily/Winged helix DNA-binding domain"/>
    <property type="match status" value="1"/>
</dbReference>
<dbReference type="SUPFAM" id="SSF53850">
    <property type="entry name" value="Periplasmic binding protein-like II"/>
    <property type="match status" value="1"/>
</dbReference>
<dbReference type="Gene3D" id="3.40.190.10">
    <property type="entry name" value="Periplasmic binding protein-like II"/>
    <property type="match status" value="2"/>
</dbReference>
<evidence type="ECO:0000256" key="5">
    <source>
        <dbReference type="ARBA" id="ARBA00023163"/>
    </source>
</evidence>
<comment type="caution">
    <text evidence="7">The sequence shown here is derived from an EMBL/GenBank/DDBJ whole genome shotgun (WGS) entry which is preliminary data.</text>
</comment>
<dbReference type="SUPFAM" id="SSF46785">
    <property type="entry name" value="Winged helix' DNA-binding domain"/>
    <property type="match status" value="1"/>
</dbReference>
<keyword evidence="4" id="KW-0010">Activator</keyword>
<evidence type="ECO:0000259" key="6">
    <source>
        <dbReference type="PROSITE" id="PS50931"/>
    </source>
</evidence>
<sequence>MDVRLDLRRLEVLREFADRGSVAGVAQALHMTPSAVSQQLKALAKEAGVEVVEPVGRRIRLTAAGEALVVRADEILAAVQRAADEMAGYRGGTGGRVRVAMFPSGAALLAPGMLTRLAAEGIAAEIADFDVSYPDASSGLTDHDLVVTHRDELAARLSRPRVKAVELMREPLDVVVAADHPLAQAGSVQVADLADADWISVRGGFPVDDVLMSIATITGVAPRITQRLLDFTTIEAMVAAGHGIALMPRHAVRNPHVRPLVLAGVRAARVYEVLVRPQAQRRTTISQAIEALRAEAASIDC</sequence>
<dbReference type="InterPro" id="IPR036388">
    <property type="entry name" value="WH-like_DNA-bd_sf"/>
</dbReference>
<dbReference type="GO" id="GO:0032993">
    <property type="term" value="C:protein-DNA complex"/>
    <property type="evidence" value="ECO:0007669"/>
    <property type="project" value="TreeGrafter"/>
</dbReference>
<dbReference type="EMBL" id="BMGC01000040">
    <property type="protein sequence ID" value="GGB44769.1"/>
    <property type="molecule type" value="Genomic_DNA"/>
</dbReference>
<dbReference type="RefSeq" id="WP_188588293.1">
    <property type="nucleotide sequence ID" value="NZ_BMGC01000040.1"/>
</dbReference>
<dbReference type="Pfam" id="PF00126">
    <property type="entry name" value="HTH_1"/>
    <property type="match status" value="1"/>
</dbReference>
<feature type="domain" description="HTH lysR-type" evidence="6">
    <location>
        <begin position="5"/>
        <end position="62"/>
    </location>
</feature>
<dbReference type="GO" id="GO:0003677">
    <property type="term" value="F:DNA binding"/>
    <property type="evidence" value="ECO:0007669"/>
    <property type="project" value="UniProtKB-KW"/>
</dbReference>
<dbReference type="PANTHER" id="PTHR30346">
    <property type="entry name" value="TRANSCRIPTIONAL DUAL REGULATOR HCAR-RELATED"/>
    <property type="match status" value="1"/>
</dbReference>
<keyword evidence="2" id="KW-0805">Transcription regulation</keyword>
<gene>
    <name evidence="7" type="ORF">GCM10011489_35280</name>
</gene>